<keyword evidence="3" id="KW-1185">Reference proteome</keyword>
<keyword evidence="1" id="KW-0472">Membrane</keyword>
<dbReference type="AlphaFoldDB" id="A0A1I5UGV1"/>
<evidence type="ECO:0000313" key="2">
    <source>
        <dbReference type="EMBL" id="SFP94267.1"/>
    </source>
</evidence>
<dbReference type="EMBL" id="FOXR01000007">
    <property type="protein sequence ID" value="SFP94267.1"/>
    <property type="molecule type" value="Genomic_DNA"/>
</dbReference>
<dbReference type="STRING" id="937334.SAMN05444406_10718"/>
<accession>A0A1I5UGV1</accession>
<sequence length="48" mass="5689">MSQEVLKGSFKGTNVLFFFMILTLIWDVHFEINHLFFFFIFLVLTSAV</sequence>
<organism evidence="2 3">
    <name type="scientific">Caldicoprobacter faecalis</name>
    <dbReference type="NCBI Taxonomy" id="937334"/>
    <lineage>
        <taxon>Bacteria</taxon>
        <taxon>Bacillati</taxon>
        <taxon>Bacillota</taxon>
        <taxon>Clostridia</taxon>
        <taxon>Caldicoprobacterales</taxon>
        <taxon>Caldicoprobacteraceae</taxon>
        <taxon>Caldicoprobacter</taxon>
    </lineage>
</organism>
<dbReference type="Proteomes" id="UP000198577">
    <property type="component" value="Unassembled WGS sequence"/>
</dbReference>
<keyword evidence="1" id="KW-1133">Transmembrane helix</keyword>
<protein>
    <submittedName>
        <fullName evidence="2">Uncharacterized protein</fullName>
    </submittedName>
</protein>
<evidence type="ECO:0000313" key="3">
    <source>
        <dbReference type="Proteomes" id="UP000198577"/>
    </source>
</evidence>
<gene>
    <name evidence="2" type="ORF">SAMN05444406_10718</name>
</gene>
<feature type="transmembrane region" description="Helical" evidence="1">
    <location>
        <begin position="15"/>
        <end position="44"/>
    </location>
</feature>
<keyword evidence="1" id="KW-0812">Transmembrane</keyword>
<name>A0A1I5UGV1_9FIRM</name>
<proteinExistence type="predicted"/>
<evidence type="ECO:0000256" key="1">
    <source>
        <dbReference type="SAM" id="Phobius"/>
    </source>
</evidence>
<reference evidence="2 3" key="1">
    <citation type="submission" date="2016-10" db="EMBL/GenBank/DDBJ databases">
        <authorList>
            <person name="de Groot N.N."/>
        </authorList>
    </citation>
    <scope>NUCLEOTIDE SEQUENCE [LARGE SCALE GENOMIC DNA]</scope>
    <source>
        <strain evidence="2 3">DSM 20678</strain>
    </source>
</reference>
<dbReference type="RefSeq" id="WP_156925077.1">
    <property type="nucleotide sequence ID" value="NZ_FOXR01000007.1"/>
</dbReference>